<gene>
    <name evidence="3" type="ORF">DGYR_LOCUS3643</name>
</gene>
<proteinExistence type="predicted"/>
<protein>
    <submittedName>
        <fullName evidence="3">DgyrCDS3871</fullName>
    </submittedName>
</protein>
<evidence type="ECO:0000256" key="1">
    <source>
        <dbReference type="SAM" id="MobiDB-lite"/>
    </source>
</evidence>
<accession>A0A7I8VEY8</accession>
<feature type="compositionally biased region" description="Low complexity" evidence="1">
    <location>
        <begin position="191"/>
        <end position="202"/>
    </location>
</feature>
<dbReference type="PROSITE" id="PS50209">
    <property type="entry name" value="CARD"/>
    <property type="match status" value="1"/>
</dbReference>
<name>A0A7I8VEY8_9ANNE</name>
<dbReference type="InterPro" id="IPR011029">
    <property type="entry name" value="DEATH-like_dom_sf"/>
</dbReference>
<feature type="domain" description="CARD" evidence="2">
    <location>
        <begin position="25"/>
        <end position="106"/>
    </location>
</feature>
<reference evidence="3 4" key="1">
    <citation type="submission" date="2020-08" db="EMBL/GenBank/DDBJ databases">
        <authorList>
            <person name="Hejnol A."/>
        </authorList>
    </citation>
    <scope>NUCLEOTIDE SEQUENCE [LARGE SCALE GENOMIC DNA]</scope>
</reference>
<dbReference type="CDD" id="cd01671">
    <property type="entry name" value="CARD"/>
    <property type="match status" value="1"/>
</dbReference>
<organism evidence="3 4">
    <name type="scientific">Dimorphilus gyrociliatus</name>
    <dbReference type="NCBI Taxonomy" id="2664684"/>
    <lineage>
        <taxon>Eukaryota</taxon>
        <taxon>Metazoa</taxon>
        <taxon>Spiralia</taxon>
        <taxon>Lophotrochozoa</taxon>
        <taxon>Annelida</taxon>
        <taxon>Polychaeta</taxon>
        <taxon>Polychaeta incertae sedis</taxon>
        <taxon>Dinophilidae</taxon>
        <taxon>Dimorphilus</taxon>
    </lineage>
</organism>
<dbReference type="Gene3D" id="1.10.533.10">
    <property type="entry name" value="Death Domain, Fas"/>
    <property type="match status" value="1"/>
</dbReference>
<dbReference type="GO" id="GO:0042981">
    <property type="term" value="P:regulation of apoptotic process"/>
    <property type="evidence" value="ECO:0007669"/>
    <property type="project" value="InterPro"/>
</dbReference>
<evidence type="ECO:0000313" key="4">
    <source>
        <dbReference type="Proteomes" id="UP000549394"/>
    </source>
</evidence>
<dbReference type="Proteomes" id="UP000549394">
    <property type="component" value="Unassembled WGS sequence"/>
</dbReference>
<feature type="region of interest" description="Disordered" evidence="1">
    <location>
        <begin position="164"/>
        <end position="209"/>
    </location>
</feature>
<evidence type="ECO:0000313" key="3">
    <source>
        <dbReference type="EMBL" id="CAD5114834.1"/>
    </source>
</evidence>
<dbReference type="AlphaFoldDB" id="A0A7I8VEY8"/>
<feature type="region of interest" description="Disordered" evidence="1">
    <location>
        <begin position="374"/>
        <end position="396"/>
    </location>
</feature>
<keyword evidence="4" id="KW-1185">Reference proteome</keyword>
<evidence type="ECO:0000259" key="2">
    <source>
        <dbReference type="PROSITE" id="PS50209"/>
    </source>
</evidence>
<dbReference type="SUPFAM" id="SSF47986">
    <property type="entry name" value="DEATH domain"/>
    <property type="match status" value="1"/>
</dbReference>
<comment type="caution">
    <text evidence="3">The sequence shown here is derived from an EMBL/GenBank/DDBJ whole genome shotgun (WGS) entry which is preliminary data.</text>
</comment>
<dbReference type="InterPro" id="IPR001315">
    <property type="entry name" value="CARD"/>
</dbReference>
<sequence>MANIPILENLNYHFNIESKDHRRPLKAEINKLLQNNQDKLVQCISLEDIISDLKVDDVISGRQYERLCDRDSGSEAEKIRSLLTHLQKRSNLHFLKFCNVLERFDQGHIVEELKIWFRGDENVIENEPRLDETPKIQPIPTPIHPSQTDGVPLRLNPEPRTDFFETPPGEPQYHSTPSSAEPMKRSRTQHRTTPYRTPPATRSRTKHELSFEENIESKRLQLLDQITELAQVATDFIQTKPATPHNTSHLREIRELVDTLCKKERHLADAYSGSLILLLHCCTLNAVDDLWLKCKTGYWSERLTRIFCKTEPRWKISVSIDESKYIAYRNKLIRENHHKCDFKKRRHIPLTLLKNFHNSTPNYYQNTTGKGFINSEDKDRSSSGVSSWLSTESFFE</sequence>
<feature type="compositionally biased region" description="Polar residues" evidence="1">
    <location>
        <begin position="382"/>
        <end position="396"/>
    </location>
</feature>
<dbReference type="EMBL" id="CAJFCJ010000005">
    <property type="protein sequence ID" value="CAD5114834.1"/>
    <property type="molecule type" value="Genomic_DNA"/>
</dbReference>
<feature type="region of interest" description="Disordered" evidence="1">
    <location>
        <begin position="132"/>
        <end position="151"/>
    </location>
</feature>
<dbReference type="Pfam" id="PF00619">
    <property type="entry name" value="CARD"/>
    <property type="match status" value="1"/>
</dbReference>